<dbReference type="Pfam" id="PF02597">
    <property type="entry name" value="ThiS"/>
    <property type="match status" value="1"/>
</dbReference>
<dbReference type="InterPro" id="IPR016155">
    <property type="entry name" value="Mopterin_synth/thiamin_S_b"/>
</dbReference>
<dbReference type="EMBL" id="LKHP01000010">
    <property type="protein sequence ID" value="KRQ86426.1"/>
    <property type="molecule type" value="Genomic_DNA"/>
</dbReference>
<dbReference type="STRING" id="908809.ABG79_01807"/>
<dbReference type="Gene3D" id="3.10.20.30">
    <property type="match status" value="1"/>
</dbReference>
<dbReference type="InterPro" id="IPR003749">
    <property type="entry name" value="ThiS/MoaD-like"/>
</dbReference>
<evidence type="ECO:0000313" key="2">
    <source>
        <dbReference type="Proteomes" id="UP000052015"/>
    </source>
</evidence>
<dbReference type="SUPFAM" id="SSF54285">
    <property type="entry name" value="MoaD/ThiS"/>
    <property type="match status" value="1"/>
</dbReference>
<organism evidence="1 2">
    <name type="scientific">Caloramator mitchellensis</name>
    <dbReference type="NCBI Taxonomy" id="908809"/>
    <lineage>
        <taxon>Bacteria</taxon>
        <taxon>Bacillati</taxon>
        <taxon>Bacillota</taxon>
        <taxon>Clostridia</taxon>
        <taxon>Eubacteriales</taxon>
        <taxon>Clostridiaceae</taxon>
        <taxon>Caloramator</taxon>
    </lineage>
</organism>
<gene>
    <name evidence="1" type="ORF">ABG79_01807</name>
</gene>
<dbReference type="Proteomes" id="UP000052015">
    <property type="component" value="Unassembled WGS sequence"/>
</dbReference>
<sequence>MIKVKLFATFRNGRQKEVDFDYFAGINGRFIIEKLGIKEEEVAIYIVNGIDRKWDEPLEDGVTVALFPPVGGG</sequence>
<dbReference type="InterPro" id="IPR012675">
    <property type="entry name" value="Beta-grasp_dom_sf"/>
</dbReference>
<name>A0A0R3JTT3_CALMK</name>
<reference evidence="1 2" key="1">
    <citation type="submission" date="2015-09" db="EMBL/GenBank/DDBJ databases">
        <title>Draft genome sequence of a Caloramator mitchellensis, a moderate thermophile from the Great Artesian Basin of Australia.</title>
        <authorList>
            <person name="Patel B.K."/>
        </authorList>
    </citation>
    <scope>NUCLEOTIDE SEQUENCE [LARGE SCALE GENOMIC DNA]</scope>
    <source>
        <strain evidence="1 2">VF08</strain>
    </source>
</reference>
<comment type="caution">
    <text evidence="1">The sequence shown here is derived from an EMBL/GenBank/DDBJ whole genome shotgun (WGS) entry which is preliminary data.</text>
</comment>
<dbReference type="OrthoDB" id="9801945at2"/>
<protein>
    <submittedName>
        <fullName evidence="1">ThiS family protein</fullName>
    </submittedName>
</protein>
<dbReference type="RefSeq" id="WP_057979133.1">
    <property type="nucleotide sequence ID" value="NZ_LKHP01000010.1"/>
</dbReference>
<proteinExistence type="predicted"/>
<dbReference type="AlphaFoldDB" id="A0A0R3JTT3"/>
<keyword evidence="2" id="KW-1185">Reference proteome</keyword>
<evidence type="ECO:0000313" key="1">
    <source>
        <dbReference type="EMBL" id="KRQ86426.1"/>
    </source>
</evidence>
<accession>A0A0R3JTT3</accession>